<evidence type="ECO:0000256" key="1">
    <source>
        <dbReference type="ARBA" id="ARBA00006538"/>
    </source>
</evidence>
<dbReference type="PANTHER" id="PTHR11066:SF34">
    <property type="entry name" value="ACYL-COENZYME A THIOESTERASE 8"/>
    <property type="match status" value="1"/>
</dbReference>
<evidence type="ECO:0000259" key="3">
    <source>
        <dbReference type="Pfam" id="PF13622"/>
    </source>
</evidence>
<evidence type="ECO:0000313" key="5">
    <source>
        <dbReference type="EMBL" id="GHF26739.1"/>
    </source>
</evidence>
<evidence type="ECO:0000259" key="4">
    <source>
        <dbReference type="Pfam" id="PF20789"/>
    </source>
</evidence>
<comment type="similarity">
    <text evidence="1">Belongs to the C/M/P thioester hydrolase family.</text>
</comment>
<feature type="domain" description="Acyl-CoA thioesterase-like C-terminal" evidence="4">
    <location>
        <begin position="155"/>
        <end position="282"/>
    </location>
</feature>
<dbReference type="RefSeq" id="WP_191252961.1">
    <property type="nucleotide sequence ID" value="NZ_BNCI01000002.1"/>
</dbReference>
<dbReference type="Pfam" id="PF20789">
    <property type="entry name" value="4HBT_3C"/>
    <property type="match status" value="1"/>
</dbReference>
<dbReference type="GO" id="GO:0006637">
    <property type="term" value="P:acyl-CoA metabolic process"/>
    <property type="evidence" value="ECO:0007669"/>
    <property type="project" value="InterPro"/>
</dbReference>
<reference evidence="5" key="1">
    <citation type="journal article" date="2014" name="Int. J. Syst. Evol. Microbiol.">
        <title>Complete genome sequence of Corynebacterium casei LMG S-19264T (=DSM 44701T), isolated from a smear-ripened cheese.</title>
        <authorList>
            <consortium name="US DOE Joint Genome Institute (JGI-PGF)"/>
            <person name="Walter F."/>
            <person name="Albersmeier A."/>
            <person name="Kalinowski J."/>
            <person name="Ruckert C."/>
        </authorList>
    </citation>
    <scope>NUCLEOTIDE SEQUENCE</scope>
    <source>
        <strain evidence="5">KCTC 42590</strain>
    </source>
</reference>
<reference evidence="5" key="2">
    <citation type="submission" date="2020-09" db="EMBL/GenBank/DDBJ databases">
        <authorList>
            <person name="Sun Q."/>
            <person name="Kim S."/>
        </authorList>
    </citation>
    <scope>NUCLEOTIDE SEQUENCE</scope>
    <source>
        <strain evidence="5">KCTC 42590</strain>
    </source>
</reference>
<dbReference type="AlphaFoldDB" id="A0A919E9C0"/>
<dbReference type="SUPFAM" id="SSF54637">
    <property type="entry name" value="Thioesterase/thiol ester dehydrase-isomerase"/>
    <property type="match status" value="2"/>
</dbReference>
<organism evidence="5 6">
    <name type="scientific">Kordiimonas sediminis</name>
    <dbReference type="NCBI Taxonomy" id="1735581"/>
    <lineage>
        <taxon>Bacteria</taxon>
        <taxon>Pseudomonadati</taxon>
        <taxon>Pseudomonadota</taxon>
        <taxon>Alphaproteobacteria</taxon>
        <taxon>Kordiimonadales</taxon>
        <taxon>Kordiimonadaceae</taxon>
        <taxon>Kordiimonas</taxon>
    </lineage>
</organism>
<dbReference type="InterPro" id="IPR049449">
    <property type="entry name" value="TesB_ACOT8-like_N"/>
</dbReference>
<proteinExistence type="inferred from homology"/>
<dbReference type="Proteomes" id="UP000630923">
    <property type="component" value="Unassembled WGS sequence"/>
</dbReference>
<dbReference type="GO" id="GO:0047617">
    <property type="term" value="F:fatty acyl-CoA hydrolase activity"/>
    <property type="evidence" value="ECO:0007669"/>
    <property type="project" value="InterPro"/>
</dbReference>
<dbReference type="InterPro" id="IPR049450">
    <property type="entry name" value="ACOT8-like_C"/>
</dbReference>
<keyword evidence="6" id="KW-1185">Reference proteome</keyword>
<dbReference type="InterPro" id="IPR042171">
    <property type="entry name" value="Acyl-CoA_hotdog"/>
</dbReference>
<accession>A0A919E9C0</accession>
<keyword evidence="2" id="KW-0378">Hydrolase</keyword>
<dbReference type="CDD" id="cd03445">
    <property type="entry name" value="Thioesterase_II_repeat2"/>
    <property type="match status" value="1"/>
</dbReference>
<comment type="caution">
    <text evidence="5">The sequence shown here is derived from an EMBL/GenBank/DDBJ whole genome shotgun (WGS) entry which is preliminary data.</text>
</comment>
<sequence length="287" mass="32599">MANTYNHLAKLAIEKLDTNLFRGQPNDWPNRHVFGGHVVAQAILAATETVDDHFYLHSLHCYFLRPGIAGQDLIYDVDPIRNGRSFCTRRVNAIQNGEAIFSISLSFHIKEEGLVHQPVMPVVALPDDLLDDDIYFNKLLRPKDGPPIDRKSFFPFETRALEHLDIENPEPKSSSTGFWFKLIETPDQTVALNAALLAYVSDMSFLSSTLRPHGLIPRHKRLKNVASLDHSIWLHETDFDLTDWVFYQTDGEWTGNGRGLARGRIFTHDGKHIASTSQEALIRLCQE</sequence>
<evidence type="ECO:0000313" key="6">
    <source>
        <dbReference type="Proteomes" id="UP000630923"/>
    </source>
</evidence>
<dbReference type="EMBL" id="BNCI01000002">
    <property type="protein sequence ID" value="GHF26739.1"/>
    <property type="molecule type" value="Genomic_DNA"/>
</dbReference>
<feature type="domain" description="Acyl-CoA thioesterase-like N-terminal HotDog" evidence="3">
    <location>
        <begin position="25"/>
        <end position="108"/>
    </location>
</feature>
<evidence type="ECO:0000256" key="2">
    <source>
        <dbReference type="ARBA" id="ARBA00022801"/>
    </source>
</evidence>
<dbReference type="CDD" id="cd03444">
    <property type="entry name" value="Thioesterase_II_repeat1"/>
    <property type="match status" value="1"/>
</dbReference>
<dbReference type="InterPro" id="IPR003703">
    <property type="entry name" value="Acyl_CoA_thio"/>
</dbReference>
<dbReference type="InterPro" id="IPR029069">
    <property type="entry name" value="HotDog_dom_sf"/>
</dbReference>
<gene>
    <name evidence="5" type="primary">tesB</name>
    <name evidence="5" type="ORF">GCM10017044_22200</name>
</gene>
<dbReference type="Pfam" id="PF13622">
    <property type="entry name" value="4HBT_3"/>
    <property type="match status" value="1"/>
</dbReference>
<name>A0A919E9C0_9PROT</name>
<dbReference type="GO" id="GO:0009062">
    <property type="term" value="P:fatty acid catabolic process"/>
    <property type="evidence" value="ECO:0007669"/>
    <property type="project" value="TreeGrafter"/>
</dbReference>
<protein>
    <submittedName>
        <fullName evidence="5">Acyl-CoA thioesterase II</fullName>
    </submittedName>
</protein>
<dbReference type="Gene3D" id="2.40.160.210">
    <property type="entry name" value="Acyl-CoA thioesterase, double hotdog domain"/>
    <property type="match status" value="1"/>
</dbReference>
<dbReference type="PANTHER" id="PTHR11066">
    <property type="entry name" value="ACYL-COA THIOESTERASE"/>
    <property type="match status" value="1"/>
</dbReference>